<dbReference type="InterPro" id="IPR013324">
    <property type="entry name" value="RNA_pol_sigma_r3/r4-like"/>
</dbReference>
<dbReference type="Gene3D" id="1.10.10.10">
    <property type="entry name" value="Winged helix-like DNA-binding domain superfamily/Winged helix DNA-binding domain"/>
    <property type="match status" value="1"/>
</dbReference>
<dbReference type="OrthoDB" id="7376212at2"/>
<evidence type="ECO:0000256" key="2">
    <source>
        <dbReference type="ARBA" id="ARBA00023015"/>
    </source>
</evidence>
<dbReference type="GO" id="GO:0003677">
    <property type="term" value="F:DNA binding"/>
    <property type="evidence" value="ECO:0007669"/>
    <property type="project" value="InterPro"/>
</dbReference>
<dbReference type="AlphaFoldDB" id="A0A3S3M9F8"/>
<organism evidence="7 8">
    <name type="scientific">Microbacterium enclense</name>
    <dbReference type="NCBI Taxonomy" id="993073"/>
    <lineage>
        <taxon>Bacteria</taxon>
        <taxon>Bacillati</taxon>
        <taxon>Actinomycetota</taxon>
        <taxon>Actinomycetes</taxon>
        <taxon>Micrococcales</taxon>
        <taxon>Microbacteriaceae</taxon>
        <taxon>Microbacterium</taxon>
    </lineage>
</organism>
<dbReference type="Gene3D" id="1.10.1740.10">
    <property type="match status" value="1"/>
</dbReference>
<dbReference type="Pfam" id="PF08281">
    <property type="entry name" value="Sigma70_r4_2"/>
    <property type="match status" value="1"/>
</dbReference>
<evidence type="ECO:0000313" key="8">
    <source>
        <dbReference type="Proteomes" id="UP000285970"/>
    </source>
</evidence>
<dbReference type="Pfam" id="PF04542">
    <property type="entry name" value="Sigma70_r2"/>
    <property type="match status" value="1"/>
</dbReference>
<dbReference type="Proteomes" id="UP000285970">
    <property type="component" value="Unassembled WGS sequence"/>
</dbReference>
<evidence type="ECO:0000259" key="5">
    <source>
        <dbReference type="Pfam" id="PF04542"/>
    </source>
</evidence>
<evidence type="ECO:0000256" key="4">
    <source>
        <dbReference type="ARBA" id="ARBA00023163"/>
    </source>
</evidence>
<comment type="similarity">
    <text evidence="1">Belongs to the sigma-70 factor family. ECF subfamily.</text>
</comment>
<keyword evidence="3" id="KW-0731">Sigma factor</keyword>
<dbReference type="InterPro" id="IPR014284">
    <property type="entry name" value="RNA_pol_sigma-70_dom"/>
</dbReference>
<feature type="domain" description="RNA polymerase sigma factor 70 region 4 type 2" evidence="6">
    <location>
        <begin position="131"/>
        <end position="181"/>
    </location>
</feature>
<reference evidence="7 8" key="1">
    <citation type="journal article" date="2018" name="Front. Microbiol.">
        <title>Novel Insights Into Bacterial Dimethylsulfoniopropionate Catabolism in the East China Sea.</title>
        <authorList>
            <person name="Liu J."/>
            <person name="Liu J."/>
            <person name="Zhang S.H."/>
            <person name="Liang J."/>
            <person name="Lin H."/>
            <person name="Song D."/>
            <person name="Yang G.P."/>
            <person name="Todd J.D."/>
            <person name="Zhang X.H."/>
        </authorList>
    </citation>
    <scope>NUCLEOTIDE SEQUENCE [LARGE SCALE GENOMIC DNA]</scope>
    <source>
        <strain evidence="7 8">ZYFD042</strain>
    </source>
</reference>
<evidence type="ECO:0000256" key="3">
    <source>
        <dbReference type="ARBA" id="ARBA00023082"/>
    </source>
</evidence>
<evidence type="ECO:0000259" key="6">
    <source>
        <dbReference type="Pfam" id="PF08281"/>
    </source>
</evidence>
<dbReference type="SUPFAM" id="SSF88946">
    <property type="entry name" value="Sigma2 domain of RNA polymerase sigma factors"/>
    <property type="match status" value="1"/>
</dbReference>
<dbReference type="InterPro" id="IPR013325">
    <property type="entry name" value="RNA_pol_sigma_r2"/>
</dbReference>
<proteinExistence type="inferred from homology"/>
<dbReference type="EMBL" id="RBZY01000088">
    <property type="protein sequence ID" value="RWR15746.1"/>
    <property type="molecule type" value="Genomic_DNA"/>
</dbReference>
<dbReference type="InterPro" id="IPR036388">
    <property type="entry name" value="WH-like_DNA-bd_sf"/>
</dbReference>
<evidence type="ECO:0000256" key="1">
    <source>
        <dbReference type="ARBA" id="ARBA00010641"/>
    </source>
</evidence>
<dbReference type="PANTHER" id="PTHR43133">
    <property type="entry name" value="RNA POLYMERASE ECF-TYPE SIGMA FACTO"/>
    <property type="match status" value="1"/>
</dbReference>
<dbReference type="InterPro" id="IPR007627">
    <property type="entry name" value="RNA_pol_sigma70_r2"/>
</dbReference>
<dbReference type="PANTHER" id="PTHR43133:SF51">
    <property type="entry name" value="RNA POLYMERASE SIGMA FACTOR"/>
    <property type="match status" value="1"/>
</dbReference>
<evidence type="ECO:0000313" key="7">
    <source>
        <dbReference type="EMBL" id="RWR15746.1"/>
    </source>
</evidence>
<dbReference type="SUPFAM" id="SSF88659">
    <property type="entry name" value="Sigma3 and sigma4 domains of RNA polymerase sigma factors"/>
    <property type="match status" value="1"/>
</dbReference>
<dbReference type="CDD" id="cd06171">
    <property type="entry name" value="Sigma70_r4"/>
    <property type="match status" value="1"/>
</dbReference>
<dbReference type="GO" id="GO:0016987">
    <property type="term" value="F:sigma factor activity"/>
    <property type="evidence" value="ECO:0007669"/>
    <property type="project" value="UniProtKB-KW"/>
</dbReference>
<comment type="caution">
    <text evidence="7">The sequence shown here is derived from an EMBL/GenBank/DDBJ whole genome shotgun (WGS) entry which is preliminary data.</text>
</comment>
<protein>
    <submittedName>
        <fullName evidence="7">RNA polymerase sigma factor</fullName>
    </submittedName>
</protein>
<dbReference type="GO" id="GO:0006352">
    <property type="term" value="P:DNA-templated transcription initiation"/>
    <property type="evidence" value="ECO:0007669"/>
    <property type="project" value="InterPro"/>
</dbReference>
<dbReference type="InterPro" id="IPR039425">
    <property type="entry name" value="RNA_pol_sigma-70-like"/>
</dbReference>
<keyword evidence="4" id="KW-0804">Transcription</keyword>
<name>A0A3S3M9F8_9MICO</name>
<dbReference type="NCBIfam" id="TIGR02937">
    <property type="entry name" value="sigma70-ECF"/>
    <property type="match status" value="1"/>
</dbReference>
<dbReference type="InterPro" id="IPR013249">
    <property type="entry name" value="RNA_pol_sigma70_r4_t2"/>
</dbReference>
<accession>A0A3S3M9F8</accession>
<sequence>MPPTTTSGSPSNQGLAAAADDLLVQRAVDGDVAAFRTLITRHAPIMRAYIARIVSSYTDADDILQDTYVVAWKKLPTLRDPSQAKPWMMRIATRRAFAHLKKRPPETVFPADHAATGHDPEETTIRNAQLRELSKALDALPEDQRQCWLLREVAGLSYQDIADAMGVTTGQARGKLARARVNITVRMEGWR</sequence>
<feature type="domain" description="RNA polymerase sigma-70 region 2" evidence="5">
    <location>
        <begin position="38"/>
        <end position="103"/>
    </location>
</feature>
<keyword evidence="2" id="KW-0805">Transcription regulation</keyword>
<gene>
    <name evidence="7" type="ORF">D8Y23_15590</name>
</gene>